<comment type="caution">
    <text evidence="1">The sequence shown here is derived from an EMBL/GenBank/DDBJ whole genome shotgun (WGS) entry which is preliminary data.</text>
</comment>
<evidence type="ECO:0000313" key="2">
    <source>
        <dbReference type="Proteomes" id="UP001186974"/>
    </source>
</evidence>
<accession>A0ACC3DSK5</accession>
<sequence length="64" mass="6971">MPGAASSSGVDAAEAPRRDVNYHDMIKQEGAVRSGSVEKESAEVDGDDMYRMGKDEQLKVNWPT</sequence>
<reference evidence="1" key="1">
    <citation type="submission" date="2024-09" db="EMBL/GenBank/DDBJ databases">
        <title>Black Yeasts Isolated from many extreme environments.</title>
        <authorList>
            <person name="Coleine C."/>
            <person name="Stajich J.E."/>
            <person name="Selbmann L."/>
        </authorList>
    </citation>
    <scope>NUCLEOTIDE SEQUENCE</scope>
    <source>
        <strain evidence="1">CCFEE 5737</strain>
    </source>
</reference>
<gene>
    <name evidence="1" type="ORF">LTS18_004714</name>
</gene>
<protein>
    <submittedName>
        <fullName evidence="1">Uncharacterized protein</fullName>
    </submittedName>
</protein>
<organism evidence="1 2">
    <name type="scientific">Coniosporium uncinatum</name>
    <dbReference type="NCBI Taxonomy" id="93489"/>
    <lineage>
        <taxon>Eukaryota</taxon>
        <taxon>Fungi</taxon>
        <taxon>Dikarya</taxon>
        <taxon>Ascomycota</taxon>
        <taxon>Pezizomycotina</taxon>
        <taxon>Dothideomycetes</taxon>
        <taxon>Dothideomycetes incertae sedis</taxon>
        <taxon>Coniosporium</taxon>
    </lineage>
</organism>
<dbReference type="Proteomes" id="UP001186974">
    <property type="component" value="Unassembled WGS sequence"/>
</dbReference>
<evidence type="ECO:0000313" key="1">
    <source>
        <dbReference type="EMBL" id="KAK3079499.1"/>
    </source>
</evidence>
<name>A0ACC3DSK5_9PEZI</name>
<feature type="non-terminal residue" evidence="1">
    <location>
        <position position="64"/>
    </location>
</feature>
<keyword evidence="2" id="KW-1185">Reference proteome</keyword>
<dbReference type="EMBL" id="JAWDJW010001106">
    <property type="protein sequence ID" value="KAK3079499.1"/>
    <property type="molecule type" value="Genomic_DNA"/>
</dbReference>
<proteinExistence type="predicted"/>